<evidence type="ECO:0000313" key="11">
    <source>
        <dbReference type="EMBL" id="MCB5446419.1"/>
    </source>
</evidence>
<dbReference type="InterPro" id="IPR003602">
    <property type="entry name" value="Topo_IA_DNA-bd_dom"/>
</dbReference>
<evidence type="ECO:0000256" key="1">
    <source>
        <dbReference type="ARBA" id="ARBA00000213"/>
    </source>
</evidence>
<dbReference type="InterPro" id="IPR034144">
    <property type="entry name" value="TOPRIM_TopoIII"/>
</dbReference>
<dbReference type="EC" id="5.6.2.1" evidence="8"/>
<evidence type="ECO:0000256" key="6">
    <source>
        <dbReference type="ARBA" id="ARBA00023125"/>
    </source>
</evidence>
<dbReference type="InterPro" id="IPR013497">
    <property type="entry name" value="Topo_IA_cen"/>
</dbReference>
<evidence type="ECO:0000313" key="12">
    <source>
        <dbReference type="Proteomes" id="UP001299409"/>
    </source>
</evidence>
<sequence>MGKILVLAEKPSVGRDIARVLGCKNEKNGYIEGSKYIVTWALGHLVTLADPETYDKKYKSWEMNDLPILPKELKTVVIKKTSKQFNTVKAQLNRNDVDEVVIATDAGREGELVARWIIEKAHIKKPIKRLWISSSTDKAIKEGFTKLRDGRDYNNLYYSAIARAEADWIVGINATRALTTKYNASLSCGRVQTPTLAIISKREDEIRNFKPKDYYTLDVLTEKGGSYLKLSWHDRNNSTSTFNKDKIEKIKKKVNNKDLKIVDVKKSNKKKYSPALYDLTELQRDANKIFGYSAKETLSIMQKLYEHHKVLTYPRTDSRYLTDDIVDTLKDRIKAVNTSEYSKVCMKLLKTKIKPNKSFVDNSKVSDHHAIIPTEERVFLGDLSDKERKIYDLVVKRFLSVLCPPFEYKQTTIKGVCEGETFTANGNKINKLGWRENYTVEDDETYGGIIDVNVGEVLNIESVKIESKKTNPPSYLNEATLLTEMEKNNLGTVATRADIIEKLFNSFFVEMKNKEIHITSKGRQLLDLAPADLKSPELTAKWEKTLTDISKGKSKKNDFINQMKNYSKTIVKEIKNSENKFKHDNLTRNKCPNCGKFMLEVNGKRGKMLICEDRECNTRKLISQTTNARCPNCHKRLELKGEGEGKIFTCSCGYREKLSSFNKRKSEEKGKASKKDINKYLKNQNKDQEVFNNPFAALANLKKK</sequence>
<evidence type="ECO:0000259" key="9">
    <source>
        <dbReference type="PROSITE" id="PS50880"/>
    </source>
</evidence>
<dbReference type="Gene3D" id="3.40.50.140">
    <property type="match status" value="1"/>
</dbReference>
<keyword evidence="6 8" id="KW-0238">DNA-binding</keyword>
<dbReference type="InterPro" id="IPR013825">
    <property type="entry name" value="Topo_IA_cen_sub2"/>
</dbReference>
<dbReference type="Gene3D" id="2.70.20.10">
    <property type="entry name" value="Topoisomerase I, domain 3"/>
    <property type="match status" value="1"/>
</dbReference>
<feature type="site" description="Interaction with DNA" evidence="8">
    <location>
        <position position="168"/>
    </location>
</feature>
<comment type="function">
    <text evidence="8">Releases the supercoiling and torsional tension of DNA, which is introduced during the DNA replication and transcription, by transiently cleaving and rejoining one strand of the DNA duplex. Introduces a single-strand break via transesterification at a target site in duplex DNA. The scissile phosphodiester is attacked by the catalytic tyrosine of the enzyme, resulting in the formation of a DNA-(5'-phosphotyrosyl)-enzyme intermediate and the expulsion of a 3'-OH DNA strand. The free DNA strand then undergoes passage around the unbroken strand, thus removing DNA supercoils. Finally, in the religation step, the DNA 3'-OH attacks the covalent intermediate to expel the active-site tyrosine and restore the DNA phosphodiester backbone.</text>
</comment>
<evidence type="ECO:0000256" key="5">
    <source>
        <dbReference type="ARBA" id="ARBA00023029"/>
    </source>
</evidence>
<dbReference type="InterPro" id="IPR023405">
    <property type="entry name" value="Topo_IA_core_domain"/>
</dbReference>
<evidence type="ECO:0000259" key="10">
    <source>
        <dbReference type="PROSITE" id="PS52039"/>
    </source>
</evidence>
<comment type="catalytic activity">
    <reaction evidence="1 8">
        <text>ATP-independent breakage of single-stranded DNA, followed by passage and rejoining.</text>
        <dbReference type="EC" id="5.6.2.1"/>
    </reaction>
</comment>
<feature type="site" description="Interaction with DNA" evidence="8">
    <location>
        <position position="61"/>
    </location>
</feature>
<evidence type="ECO:0000256" key="4">
    <source>
        <dbReference type="ARBA" id="ARBA00022842"/>
    </source>
</evidence>
<dbReference type="PANTHER" id="PTHR11390:SF21">
    <property type="entry name" value="DNA TOPOISOMERASE 3-ALPHA"/>
    <property type="match status" value="1"/>
</dbReference>
<dbReference type="NCBIfam" id="NF005829">
    <property type="entry name" value="PRK07726.1"/>
    <property type="match status" value="1"/>
</dbReference>
<dbReference type="PRINTS" id="PR00417">
    <property type="entry name" value="PRTPISMRASEI"/>
</dbReference>
<dbReference type="InterPro" id="IPR013826">
    <property type="entry name" value="Topo_IA_cen_sub3"/>
</dbReference>
<feature type="active site" description="O-(5'-phospho-DNA)-tyrosine intermediate" evidence="8">
    <location>
        <position position="313"/>
    </location>
</feature>
<dbReference type="CDD" id="cd00186">
    <property type="entry name" value="TOP1Ac"/>
    <property type="match status" value="1"/>
</dbReference>
<comment type="cofactor">
    <cofactor evidence="8">
        <name>Mg(2+)</name>
        <dbReference type="ChEBI" id="CHEBI:18420"/>
    </cofactor>
</comment>
<feature type="region of interest" description="Interaction with DNA" evidence="8">
    <location>
        <begin position="187"/>
        <end position="192"/>
    </location>
</feature>
<dbReference type="PROSITE" id="PS52039">
    <property type="entry name" value="TOPO_IA_2"/>
    <property type="match status" value="1"/>
</dbReference>
<comment type="caution">
    <text evidence="8">Lacks conserved residue(s) required for the propagation of feature annotation.</text>
</comment>
<dbReference type="EMBL" id="JAJBMB010000008">
    <property type="protein sequence ID" value="MCB5446419.1"/>
    <property type="molecule type" value="Genomic_DNA"/>
</dbReference>
<dbReference type="SMART" id="SM00493">
    <property type="entry name" value="TOPRIM"/>
    <property type="match status" value="1"/>
</dbReference>
<keyword evidence="3 8" id="KW-0479">Metal-binding</keyword>
<feature type="domain" description="Topo IA-type catalytic" evidence="10">
    <location>
        <begin position="153"/>
        <end position="571"/>
    </location>
</feature>
<dbReference type="Proteomes" id="UP001299409">
    <property type="component" value="Unassembled WGS sequence"/>
</dbReference>
<comment type="caution">
    <text evidence="11">The sequence shown here is derived from an EMBL/GenBank/DDBJ whole genome shotgun (WGS) entry which is preliminary data.</text>
</comment>
<dbReference type="Gene3D" id="1.10.460.10">
    <property type="entry name" value="Topoisomerase I, domain 2"/>
    <property type="match status" value="1"/>
</dbReference>
<proteinExistence type="inferred from homology"/>
<reference evidence="11 12" key="1">
    <citation type="submission" date="2021-10" db="EMBL/GenBank/DDBJ databases">
        <title>Collection of gut derived symbiotic bacterial strains cultured from healthy donors.</title>
        <authorList>
            <person name="Lin H."/>
            <person name="Littmann E."/>
            <person name="Claire K."/>
            <person name="Pamer E."/>
        </authorList>
    </citation>
    <scope>NUCLEOTIDE SEQUENCE [LARGE SCALE GENOMIC DNA]</scope>
    <source>
        <strain evidence="11 12">MSK.17.68</strain>
    </source>
</reference>
<feature type="binding site" evidence="8">
    <location>
        <position position="105"/>
    </location>
    <ligand>
        <name>Mg(2+)</name>
        <dbReference type="ChEBI" id="CHEBI:18420"/>
        <note>catalytic</note>
    </ligand>
</feature>
<dbReference type="SMART" id="SM00436">
    <property type="entry name" value="TOP1Bc"/>
    <property type="match status" value="1"/>
</dbReference>
<dbReference type="InterPro" id="IPR003601">
    <property type="entry name" value="Topo_IA_2"/>
</dbReference>
<dbReference type="PROSITE" id="PS00396">
    <property type="entry name" value="TOPO_IA_1"/>
    <property type="match status" value="1"/>
</dbReference>
<evidence type="ECO:0000256" key="2">
    <source>
        <dbReference type="ARBA" id="ARBA00009446"/>
    </source>
</evidence>
<evidence type="ECO:0000256" key="7">
    <source>
        <dbReference type="ARBA" id="ARBA00023235"/>
    </source>
</evidence>
<accession>A0ABS8CY57</accession>
<dbReference type="InterPro" id="IPR023406">
    <property type="entry name" value="Topo_IA_AS"/>
</dbReference>
<dbReference type="SUPFAM" id="SSF56712">
    <property type="entry name" value="Prokaryotic type I DNA topoisomerase"/>
    <property type="match status" value="1"/>
</dbReference>
<feature type="domain" description="Toprim" evidence="9">
    <location>
        <begin position="3"/>
        <end position="136"/>
    </location>
</feature>
<dbReference type="NCBIfam" id="TIGR01056">
    <property type="entry name" value="topB"/>
    <property type="match status" value="1"/>
</dbReference>
<evidence type="ECO:0000256" key="3">
    <source>
        <dbReference type="ARBA" id="ARBA00022723"/>
    </source>
</evidence>
<feature type="site" description="Interaction with DNA" evidence="8">
    <location>
        <position position="315"/>
    </location>
</feature>
<dbReference type="Pfam" id="PF01751">
    <property type="entry name" value="Toprim"/>
    <property type="match status" value="1"/>
</dbReference>
<comment type="similarity">
    <text evidence="2 8">Belongs to the type IA topoisomerase family.</text>
</comment>
<dbReference type="CDD" id="cd03362">
    <property type="entry name" value="TOPRIM_TopoIA_TopoIII"/>
    <property type="match status" value="1"/>
</dbReference>
<feature type="binding site" evidence="8">
    <location>
        <position position="9"/>
    </location>
    <ligand>
        <name>Mg(2+)</name>
        <dbReference type="ChEBI" id="CHEBI:18420"/>
        <note>catalytic</note>
    </ligand>
</feature>
<dbReference type="Pfam" id="PF01131">
    <property type="entry name" value="Topoisom_bac"/>
    <property type="match status" value="1"/>
</dbReference>
<organism evidence="11 12">
    <name type="scientific">Intestinibacter bartlettii</name>
    <dbReference type="NCBI Taxonomy" id="261299"/>
    <lineage>
        <taxon>Bacteria</taxon>
        <taxon>Bacillati</taxon>
        <taxon>Bacillota</taxon>
        <taxon>Clostridia</taxon>
        <taxon>Peptostreptococcales</taxon>
        <taxon>Peptostreptococcaceae</taxon>
        <taxon>Intestinibacter</taxon>
    </lineage>
</organism>
<name>A0ABS8CY57_9FIRM</name>
<dbReference type="InterPro" id="IPR013824">
    <property type="entry name" value="Topo_IA_cen_sub1"/>
</dbReference>
<dbReference type="HAMAP" id="MF_00953">
    <property type="entry name" value="Topoisom_3_prok"/>
    <property type="match status" value="1"/>
</dbReference>
<dbReference type="SMART" id="SM00437">
    <property type="entry name" value="TOP1Ac"/>
    <property type="match status" value="1"/>
</dbReference>
<dbReference type="InterPro" id="IPR005738">
    <property type="entry name" value="TopoIII"/>
</dbReference>
<keyword evidence="7 8" id="KW-0413">Isomerase</keyword>
<dbReference type="PANTHER" id="PTHR11390">
    <property type="entry name" value="PROKARYOTIC DNA TOPOISOMERASE"/>
    <property type="match status" value="1"/>
</dbReference>
<dbReference type="Gene3D" id="1.10.290.10">
    <property type="entry name" value="Topoisomerase I, domain 4"/>
    <property type="match status" value="1"/>
</dbReference>
<dbReference type="InterPro" id="IPR000380">
    <property type="entry name" value="Topo_IA"/>
</dbReference>
<keyword evidence="12" id="KW-1185">Reference proteome</keyword>
<keyword evidence="4 8" id="KW-0460">Magnesium</keyword>
<evidence type="ECO:0000256" key="8">
    <source>
        <dbReference type="HAMAP-Rule" id="MF_00953"/>
    </source>
</evidence>
<dbReference type="PROSITE" id="PS50880">
    <property type="entry name" value="TOPRIM"/>
    <property type="match status" value="1"/>
</dbReference>
<dbReference type="InterPro" id="IPR006171">
    <property type="entry name" value="TOPRIM_dom"/>
</dbReference>
<dbReference type="RefSeq" id="WP_226914426.1">
    <property type="nucleotide sequence ID" value="NZ_BAABXU010000001.1"/>
</dbReference>
<feature type="site" description="Interaction with DNA" evidence="8">
    <location>
        <position position="176"/>
    </location>
</feature>
<protein>
    <recommendedName>
        <fullName evidence="8">DNA topoisomerase 3</fullName>
        <ecNumber evidence="8">5.6.2.1</ecNumber>
    </recommendedName>
    <alternativeName>
        <fullName evidence="8">DNA topoisomerase III</fullName>
    </alternativeName>
</protein>
<keyword evidence="5 8" id="KW-0799">Topoisomerase</keyword>
<gene>
    <name evidence="8" type="primary">topB</name>
    <name evidence="11" type="ORF">LIP50_09425</name>
</gene>